<dbReference type="InterPro" id="IPR002190">
    <property type="entry name" value="MHD_dom"/>
</dbReference>
<accession>A0ABR0F2H2</accession>
<feature type="domain" description="MAGE" evidence="2">
    <location>
        <begin position="59"/>
        <end position="257"/>
    </location>
</feature>
<gene>
    <name evidence="3" type="ORF">PRZ48_001316</name>
</gene>
<dbReference type="Gene3D" id="1.10.10.1210">
    <property type="entry name" value="MAGE homology domain, winged helix WH2 motif"/>
    <property type="match status" value="1"/>
</dbReference>
<dbReference type="Pfam" id="PF01454">
    <property type="entry name" value="MAGE"/>
    <property type="match status" value="1"/>
</dbReference>
<reference evidence="3 4" key="1">
    <citation type="journal article" date="2023" name="G3 (Bethesda)">
        <title>A chromosome-level genome assembly of Zasmidium syzygii isolated from banana leaves.</title>
        <authorList>
            <person name="van Westerhoven A.C."/>
            <person name="Mehrabi R."/>
            <person name="Talebi R."/>
            <person name="Steentjes M.B.F."/>
            <person name="Corcolon B."/>
            <person name="Chong P.A."/>
            <person name="Kema G.H.J."/>
            <person name="Seidl M.F."/>
        </authorList>
    </citation>
    <scope>NUCLEOTIDE SEQUENCE [LARGE SCALE GENOMIC DNA]</scope>
    <source>
        <strain evidence="3 4">P124</strain>
    </source>
</reference>
<comment type="caution">
    <text evidence="3">The sequence shown here is derived from an EMBL/GenBank/DDBJ whole genome shotgun (WGS) entry which is preliminary data.</text>
</comment>
<organism evidence="3 4">
    <name type="scientific">Zasmidium cellare</name>
    <name type="common">Wine cellar mold</name>
    <name type="synonym">Racodium cellare</name>
    <dbReference type="NCBI Taxonomy" id="395010"/>
    <lineage>
        <taxon>Eukaryota</taxon>
        <taxon>Fungi</taxon>
        <taxon>Dikarya</taxon>
        <taxon>Ascomycota</taxon>
        <taxon>Pezizomycotina</taxon>
        <taxon>Dothideomycetes</taxon>
        <taxon>Dothideomycetidae</taxon>
        <taxon>Mycosphaerellales</taxon>
        <taxon>Mycosphaerellaceae</taxon>
        <taxon>Zasmidium</taxon>
    </lineage>
</organism>
<dbReference type="PANTHER" id="PTHR11736">
    <property type="entry name" value="MELANOMA-ASSOCIATED ANTIGEN MAGE ANTIGEN"/>
    <property type="match status" value="1"/>
</dbReference>
<proteinExistence type="predicted"/>
<dbReference type="InterPro" id="IPR041899">
    <property type="entry name" value="MAGE_WH2"/>
</dbReference>
<dbReference type="InterPro" id="IPR041898">
    <property type="entry name" value="MAGE_WH1"/>
</dbReference>
<feature type="compositionally biased region" description="Acidic residues" evidence="1">
    <location>
        <begin position="314"/>
        <end position="330"/>
    </location>
</feature>
<dbReference type="Gene3D" id="1.10.10.1200">
    <property type="entry name" value="MAGE homology domain, winged helix WH1 motif"/>
    <property type="match status" value="1"/>
</dbReference>
<protein>
    <recommendedName>
        <fullName evidence="2">MAGE domain-containing protein</fullName>
    </recommendedName>
</protein>
<keyword evidence="4" id="KW-1185">Reference proteome</keyword>
<feature type="region of interest" description="Disordered" evidence="1">
    <location>
        <begin position="268"/>
        <end position="330"/>
    </location>
</feature>
<evidence type="ECO:0000313" key="4">
    <source>
        <dbReference type="Proteomes" id="UP001305779"/>
    </source>
</evidence>
<sequence>MPTLQRKRRAEPEEVESDGSQEPETQRRRTTDNNASEDEDYGVGSATQAGDANDMAMKLVRLALALEFQRRPLRRGDISEKVLGPNGRQFKNVFSQAQIHLRNVFGMELVELPAKEKITLQQKRAAQKSASQSKGVTSWVLTSILPSKFRDPEIIQPLAAPTAEDESKYTAIYTVLVSLIRLSGGALPDAKMDRSLQRLQMEDSTPVVDYEKTEKLMKRLEKDGYIVRIKESTGTGEDDVYWMVGPRGKIEIGDDGIRGLTKAVYGEQEDEAAETELERKLDRSLGISERQEQTNREQQAEKPKKPRKKRQQQQEEEEEEDDDDEEDEGE</sequence>
<evidence type="ECO:0000259" key="2">
    <source>
        <dbReference type="SMART" id="SM01373"/>
    </source>
</evidence>
<name>A0ABR0F2H2_ZASCE</name>
<dbReference type="SMART" id="SM01373">
    <property type="entry name" value="MAGE"/>
    <property type="match status" value="1"/>
</dbReference>
<feature type="region of interest" description="Disordered" evidence="1">
    <location>
        <begin position="1"/>
        <end position="49"/>
    </location>
</feature>
<feature type="compositionally biased region" description="Basic and acidic residues" evidence="1">
    <location>
        <begin position="276"/>
        <end position="303"/>
    </location>
</feature>
<evidence type="ECO:0000313" key="3">
    <source>
        <dbReference type="EMBL" id="KAK4507581.1"/>
    </source>
</evidence>
<dbReference type="InterPro" id="IPR037445">
    <property type="entry name" value="MAGE"/>
</dbReference>
<dbReference type="Proteomes" id="UP001305779">
    <property type="component" value="Unassembled WGS sequence"/>
</dbReference>
<evidence type="ECO:0000256" key="1">
    <source>
        <dbReference type="SAM" id="MobiDB-lite"/>
    </source>
</evidence>
<dbReference type="PANTHER" id="PTHR11736:SF14">
    <property type="entry name" value="NSE3 HOMOLOG, SMC5-SMC6 COMPLEX COMPONENT"/>
    <property type="match status" value="1"/>
</dbReference>
<dbReference type="EMBL" id="JAXOVC010000001">
    <property type="protein sequence ID" value="KAK4507581.1"/>
    <property type="molecule type" value="Genomic_DNA"/>
</dbReference>